<gene>
    <name evidence="2" type="ORF">Aca07nite_18490</name>
</gene>
<dbReference type="Gene3D" id="1.20.1260.20">
    <property type="entry name" value="PPE superfamily"/>
    <property type="match status" value="1"/>
</dbReference>
<protein>
    <recommendedName>
        <fullName evidence="3">WXG100 family type VII secretion target</fullName>
    </recommendedName>
</protein>
<feature type="compositionally biased region" description="Polar residues" evidence="1">
    <location>
        <begin position="160"/>
        <end position="170"/>
    </location>
</feature>
<feature type="region of interest" description="Disordered" evidence="1">
    <location>
        <begin position="152"/>
        <end position="175"/>
    </location>
</feature>
<evidence type="ECO:0000313" key="2">
    <source>
        <dbReference type="EMBL" id="GID44574.1"/>
    </source>
</evidence>
<dbReference type="InterPro" id="IPR038332">
    <property type="entry name" value="PPE_sf"/>
</dbReference>
<dbReference type="EMBL" id="BOMF01000033">
    <property type="protein sequence ID" value="GID44574.1"/>
    <property type="molecule type" value="Genomic_DNA"/>
</dbReference>
<proteinExistence type="predicted"/>
<reference evidence="2" key="1">
    <citation type="submission" date="2021-01" db="EMBL/GenBank/DDBJ databases">
        <title>Whole genome shotgun sequence of Actinoplanes capillaceus NBRC 16408.</title>
        <authorList>
            <person name="Komaki H."/>
            <person name="Tamura T."/>
        </authorList>
    </citation>
    <scope>NUCLEOTIDE SEQUENCE [LARGE SCALE GENOMIC DNA]</scope>
    <source>
        <strain evidence="2">NBRC 16408</strain>
    </source>
</reference>
<accession>A0ABQ3WDA7</accession>
<evidence type="ECO:0008006" key="3">
    <source>
        <dbReference type="Google" id="ProtNLM"/>
    </source>
</evidence>
<comment type="caution">
    <text evidence="2">The sequence shown here is derived from an EMBL/GenBank/DDBJ whole genome shotgun (WGS) entry which is preliminary data.</text>
</comment>
<name>A0ABQ3WDA7_9ACTN</name>
<evidence type="ECO:0000256" key="1">
    <source>
        <dbReference type="SAM" id="MobiDB-lite"/>
    </source>
</evidence>
<sequence>MSAMTLQGLLSFDVGPWHAAADSWQRLARGVDDATDQLIRGTRDLAHAWPSGAGSVAAAEEAATLRAAVENTYSRATWMREVMDQHAYAMTALRQQAENILISAREAGYTVDTAAMTVAAPASAYMGGNLDQTGRETGALLNDLRSVVESARAQDDATAGSINESLTSGRTGFGSASPAAIARAEELARKLKDPTYQPTVAELDELRDLIRLHGRDPAFAYTVLNALGPKGLLELNGTLATYQLDQPGKDPDSFLFDNETAGIVRDLQNGLGVMLGTATESTGTRTGLRGEDYVPGEYELSSQWVSDLMAAGRSRMDIGDPNNPARYVEGVYGYQLLSPLLHNGSLNPGFVATVGGDIVDFEMEQGKGSVLWNEGRGENVRLDWTQGHESNAVPAGYDPVNALMDGLSRNGEGARDLLTGVSESSTDPRAPDGGRLPRLDYLLTDRDWQADVPGGAGWTAETMAHGDDYKKSGLDDLGTALERATIDHPGPAARHLTEAIVYESTIDEMVTGAADTDAKARADGKESNEFMGTDVIKPEMRDSMARIMSAYIADVNGNIADADYGTPESIDVDRQQLVRFLADIGKDEGAHEIVARAEAGYGAAAYDYVLSGRQNPDADVHANLDAMKVISQNYGGVMGALDLGATEANIETSAQLDEKTNTSVETRYKVIGPLVEGAVGAASARVPGAGDLLNGYVGVALEGLEEWEKSDSSGQARYEVGEVLGAGRTAAVAIAEGAFYESGKLQELPPILRDDNGDLRPMNEWTGDEVRAWQNYKGGLGLDTVGAAATEAGNAYQLGYEWAKSTLIPDVPKGGGSK</sequence>
<organism evidence="2">
    <name type="scientific">Actinoplanes campanulatus</name>
    <dbReference type="NCBI Taxonomy" id="113559"/>
    <lineage>
        <taxon>Bacteria</taxon>
        <taxon>Bacillati</taxon>
        <taxon>Actinomycetota</taxon>
        <taxon>Actinomycetes</taxon>
        <taxon>Micromonosporales</taxon>
        <taxon>Micromonosporaceae</taxon>
        <taxon>Actinoplanes</taxon>
    </lineage>
</organism>